<keyword evidence="2 9" id="KW-0813">Transport</keyword>
<organism evidence="11 12">
    <name type="scientific">Parasulfitobacter algicola</name>
    <dbReference type="NCBI Taxonomy" id="2614809"/>
    <lineage>
        <taxon>Bacteria</taxon>
        <taxon>Pseudomonadati</taxon>
        <taxon>Pseudomonadota</taxon>
        <taxon>Alphaproteobacteria</taxon>
        <taxon>Rhodobacterales</taxon>
        <taxon>Roseobacteraceae</taxon>
        <taxon>Parasulfitobacter</taxon>
    </lineage>
</organism>
<feature type="transmembrane region" description="Helical" evidence="9">
    <location>
        <begin position="21"/>
        <end position="43"/>
    </location>
</feature>
<gene>
    <name evidence="11" type="ORF">HRQ87_11555</name>
</gene>
<evidence type="ECO:0000256" key="2">
    <source>
        <dbReference type="ARBA" id="ARBA00022448"/>
    </source>
</evidence>
<name>A0ABX2ISC1_9RHOB</name>
<protein>
    <recommendedName>
        <fullName evidence="9">TRAP transporter small permease protein</fullName>
    </recommendedName>
</protein>
<feature type="transmembrane region" description="Helical" evidence="9">
    <location>
        <begin position="109"/>
        <end position="134"/>
    </location>
</feature>
<feature type="transmembrane region" description="Helical" evidence="9">
    <location>
        <begin position="78"/>
        <end position="97"/>
    </location>
</feature>
<keyword evidence="7 9" id="KW-0472">Membrane</keyword>
<evidence type="ECO:0000256" key="4">
    <source>
        <dbReference type="ARBA" id="ARBA00022519"/>
    </source>
</evidence>
<evidence type="ECO:0000259" key="10">
    <source>
        <dbReference type="Pfam" id="PF04290"/>
    </source>
</evidence>
<comment type="subunit">
    <text evidence="9">The complex comprises the extracytoplasmic solute receptor protein and the two transmembrane proteins.</text>
</comment>
<keyword evidence="5 9" id="KW-0812">Transmembrane</keyword>
<dbReference type="InterPro" id="IPR055348">
    <property type="entry name" value="DctQ"/>
</dbReference>
<dbReference type="Pfam" id="PF04290">
    <property type="entry name" value="DctQ"/>
    <property type="match status" value="1"/>
</dbReference>
<dbReference type="InterPro" id="IPR007387">
    <property type="entry name" value="TRAP_DctQ"/>
</dbReference>
<comment type="similarity">
    <text evidence="8 9">Belongs to the TRAP transporter small permease family.</text>
</comment>
<comment type="caution">
    <text evidence="11">The sequence shown here is derived from an EMBL/GenBank/DDBJ whole genome shotgun (WGS) entry which is preliminary data.</text>
</comment>
<evidence type="ECO:0000256" key="7">
    <source>
        <dbReference type="ARBA" id="ARBA00023136"/>
    </source>
</evidence>
<dbReference type="PANTHER" id="PTHR35011">
    <property type="entry name" value="2,3-DIKETO-L-GULONATE TRAP TRANSPORTER SMALL PERMEASE PROTEIN YIAM"/>
    <property type="match status" value="1"/>
</dbReference>
<evidence type="ECO:0000256" key="1">
    <source>
        <dbReference type="ARBA" id="ARBA00004429"/>
    </source>
</evidence>
<reference evidence="11 12" key="1">
    <citation type="submission" date="2020-06" db="EMBL/GenBank/DDBJ databases">
        <title>Sulfitobacter algicola sp. nov., isolated from green algae.</title>
        <authorList>
            <person name="Wang C."/>
        </authorList>
    </citation>
    <scope>NUCLEOTIDE SEQUENCE [LARGE SCALE GENOMIC DNA]</scope>
    <source>
        <strain evidence="11 12">1151</strain>
    </source>
</reference>
<evidence type="ECO:0000256" key="9">
    <source>
        <dbReference type="RuleBase" id="RU369079"/>
    </source>
</evidence>
<evidence type="ECO:0000313" key="12">
    <source>
        <dbReference type="Proteomes" id="UP000777935"/>
    </source>
</evidence>
<evidence type="ECO:0000256" key="3">
    <source>
        <dbReference type="ARBA" id="ARBA00022475"/>
    </source>
</evidence>
<feature type="domain" description="Tripartite ATP-independent periplasmic transporters DctQ component" evidence="10">
    <location>
        <begin position="33"/>
        <end position="156"/>
    </location>
</feature>
<keyword evidence="4 9" id="KW-0997">Cell inner membrane</keyword>
<feature type="transmembrane region" description="Helical" evidence="9">
    <location>
        <begin position="167"/>
        <end position="188"/>
    </location>
</feature>
<dbReference type="Proteomes" id="UP000777935">
    <property type="component" value="Unassembled WGS sequence"/>
</dbReference>
<proteinExistence type="inferred from homology"/>
<dbReference type="RefSeq" id="WP_174138464.1">
    <property type="nucleotide sequence ID" value="NZ_JABUFE010000006.1"/>
</dbReference>
<dbReference type="PANTHER" id="PTHR35011:SF11">
    <property type="entry name" value="TRAP TRANSPORTER SMALL PERMEASE PROTEIN"/>
    <property type="match status" value="1"/>
</dbReference>
<keyword evidence="6 9" id="KW-1133">Transmembrane helix</keyword>
<keyword evidence="3" id="KW-1003">Cell membrane</keyword>
<comment type="function">
    <text evidence="9">Part of the tripartite ATP-independent periplasmic (TRAP) transport system.</text>
</comment>
<evidence type="ECO:0000256" key="5">
    <source>
        <dbReference type="ARBA" id="ARBA00022692"/>
    </source>
</evidence>
<keyword evidence="12" id="KW-1185">Reference proteome</keyword>
<accession>A0ABX2ISC1</accession>
<evidence type="ECO:0000256" key="6">
    <source>
        <dbReference type="ARBA" id="ARBA00022989"/>
    </source>
</evidence>
<evidence type="ECO:0000256" key="8">
    <source>
        <dbReference type="ARBA" id="ARBA00038436"/>
    </source>
</evidence>
<sequence length="211" mass="23532">MALLFGLLAPLQLFNDIVLRIGRALAIAALAIMVCIILGQIFFRYLSDGWAFDQVRTYVWAGLPKAALSWTEEGARFLMLWMTGLIAPMAYRYGGFVSIDMLERALPRILAAILGLLLTCIAAIVIIYCVILGWDNVTSFTASGRSGSLELPLDWFGGERIRFKNRWAFASLFVGFCLLLIVNTELLLRQVISLFGGGDNLRPFETTERID</sequence>
<evidence type="ECO:0000313" key="11">
    <source>
        <dbReference type="EMBL" id="NSX55440.1"/>
    </source>
</evidence>
<comment type="subcellular location">
    <subcellularLocation>
        <location evidence="1 9">Cell inner membrane</location>
        <topology evidence="1 9">Multi-pass membrane protein</topology>
    </subcellularLocation>
</comment>
<dbReference type="EMBL" id="JABUFE010000006">
    <property type="protein sequence ID" value="NSX55440.1"/>
    <property type="molecule type" value="Genomic_DNA"/>
</dbReference>